<accession>A0ABT0HBE0</accession>
<name>A0ABT0HBE0_9FLAO</name>
<feature type="transmembrane region" description="Helical" evidence="6">
    <location>
        <begin position="164"/>
        <end position="189"/>
    </location>
</feature>
<evidence type="ECO:0000256" key="1">
    <source>
        <dbReference type="ARBA" id="ARBA00004651"/>
    </source>
</evidence>
<feature type="transmembrane region" description="Helical" evidence="6">
    <location>
        <begin position="127"/>
        <end position="152"/>
    </location>
</feature>
<dbReference type="InterPro" id="IPR001123">
    <property type="entry name" value="LeuE-type"/>
</dbReference>
<comment type="caution">
    <text evidence="7">The sequence shown here is derived from an EMBL/GenBank/DDBJ whole genome shotgun (WGS) entry which is preliminary data.</text>
</comment>
<evidence type="ECO:0000256" key="2">
    <source>
        <dbReference type="ARBA" id="ARBA00022475"/>
    </source>
</evidence>
<organism evidence="7 8">
    <name type="scientific">Psychroserpens algicola</name>
    <dbReference type="NCBI Taxonomy" id="1719034"/>
    <lineage>
        <taxon>Bacteria</taxon>
        <taxon>Pseudomonadati</taxon>
        <taxon>Bacteroidota</taxon>
        <taxon>Flavobacteriia</taxon>
        <taxon>Flavobacteriales</taxon>
        <taxon>Flavobacteriaceae</taxon>
        <taxon>Psychroserpens</taxon>
    </lineage>
</organism>
<dbReference type="PANTHER" id="PTHR30086:SF20">
    <property type="entry name" value="ARGININE EXPORTER PROTEIN ARGO-RELATED"/>
    <property type="match status" value="1"/>
</dbReference>
<dbReference type="Proteomes" id="UP001203687">
    <property type="component" value="Unassembled WGS sequence"/>
</dbReference>
<protein>
    <submittedName>
        <fullName evidence="7">LysE family translocator</fullName>
    </submittedName>
</protein>
<keyword evidence="3 6" id="KW-0812">Transmembrane</keyword>
<evidence type="ECO:0000313" key="8">
    <source>
        <dbReference type="Proteomes" id="UP001203687"/>
    </source>
</evidence>
<keyword evidence="4 6" id="KW-1133">Transmembrane helix</keyword>
<evidence type="ECO:0000256" key="6">
    <source>
        <dbReference type="SAM" id="Phobius"/>
    </source>
</evidence>
<reference evidence="7" key="1">
    <citation type="submission" date="2022-04" db="EMBL/GenBank/DDBJ databases">
        <authorList>
            <person name="Ren T."/>
        </authorList>
    </citation>
    <scope>NUCLEOTIDE SEQUENCE</scope>
    <source>
        <strain evidence="7">F63249</strain>
    </source>
</reference>
<evidence type="ECO:0000256" key="3">
    <source>
        <dbReference type="ARBA" id="ARBA00022692"/>
    </source>
</evidence>
<sequence length="223" mass="24889">MLTLFFDYFYRNFIHLNYDLLISFVFATSVLALSPGPDNIYVLMQSIVNGKTYGLATVAGLISGCLIHTTLVAFGISAIIKENDTLFFVIKVLGALYLLYLAYKVYNSSSELSLDSGHVPKKSTTQLFQQGFIMNVLNPKVSIFFLAFFPGFLFSDSMNTILQFYVLGLLFMLVSAIVFSTIAILAGSISNYIKTHKKVGVYLKWLQIIVFIGIAIIIFTSEK</sequence>
<proteinExistence type="predicted"/>
<dbReference type="Pfam" id="PF01810">
    <property type="entry name" value="LysE"/>
    <property type="match status" value="1"/>
</dbReference>
<comment type="subcellular location">
    <subcellularLocation>
        <location evidence="1">Cell membrane</location>
        <topology evidence="1">Multi-pass membrane protein</topology>
    </subcellularLocation>
</comment>
<dbReference type="EMBL" id="JALPQF010000014">
    <property type="protein sequence ID" value="MCK8481646.1"/>
    <property type="molecule type" value="Genomic_DNA"/>
</dbReference>
<keyword evidence="2" id="KW-1003">Cell membrane</keyword>
<keyword evidence="5 6" id="KW-0472">Membrane</keyword>
<dbReference type="PIRSF" id="PIRSF006324">
    <property type="entry name" value="LeuE"/>
    <property type="match status" value="1"/>
</dbReference>
<keyword evidence="8" id="KW-1185">Reference proteome</keyword>
<gene>
    <name evidence="7" type="ORF">MUY34_13525</name>
</gene>
<evidence type="ECO:0000313" key="7">
    <source>
        <dbReference type="EMBL" id="MCK8481646.1"/>
    </source>
</evidence>
<feature type="transmembrane region" description="Helical" evidence="6">
    <location>
        <begin position="86"/>
        <end position="106"/>
    </location>
</feature>
<evidence type="ECO:0000256" key="5">
    <source>
        <dbReference type="ARBA" id="ARBA00023136"/>
    </source>
</evidence>
<dbReference type="RefSeq" id="WP_248413503.1">
    <property type="nucleotide sequence ID" value="NZ_JALPQF010000014.1"/>
</dbReference>
<dbReference type="PANTHER" id="PTHR30086">
    <property type="entry name" value="ARGININE EXPORTER PROTEIN ARGO"/>
    <property type="match status" value="1"/>
</dbReference>
<feature type="transmembrane region" description="Helical" evidence="6">
    <location>
        <begin position="53"/>
        <end position="80"/>
    </location>
</feature>
<evidence type="ECO:0000256" key="4">
    <source>
        <dbReference type="ARBA" id="ARBA00022989"/>
    </source>
</evidence>
<feature type="transmembrane region" description="Helical" evidence="6">
    <location>
        <begin position="20"/>
        <end position="41"/>
    </location>
</feature>
<feature type="transmembrane region" description="Helical" evidence="6">
    <location>
        <begin position="201"/>
        <end position="220"/>
    </location>
</feature>